<evidence type="ECO:0000256" key="4">
    <source>
        <dbReference type="ARBA" id="ARBA00022692"/>
    </source>
</evidence>
<evidence type="ECO:0000313" key="8">
    <source>
        <dbReference type="Proteomes" id="UP000182373"/>
    </source>
</evidence>
<dbReference type="Gene3D" id="3.90.550.10">
    <property type="entry name" value="Spore Coat Polysaccharide Biosynthesis Protein SpsA, Chain A"/>
    <property type="match status" value="1"/>
</dbReference>
<gene>
    <name evidence="7" type="ORF">GbCGDNIH9_0062a</name>
</gene>
<dbReference type="InterPro" id="IPR008166">
    <property type="entry name" value="Glyco_transf_92"/>
</dbReference>
<keyword evidence="2" id="KW-0328">Glycosyltransferase</keyword>
<keyword evidence="4" id="KW-0812">Transmembrane</keyword>
<sequence>MKGAKIPMALPDSNSAPSYDTFNQTKAPHKSHIPLASFFSDIKITKSRYNSIKSFLNYMFKSAVCLVVRDEAQDILEWVAFHSAVGFDTQIIFDNCSTDETPRLLQAISKIVDVRVIPWQNRGALYQENAYLTAASIFRKEFEWMAFIDSDEFFIPELPVSLEKYLQAFPNAGGIAVNWALYGSNNHQQSPDGFIIKNFTRRSESSFFPNRHIKSLVRPESIVSAGNPHFFNLDAPYFTASGAPLEWFKNEHGVMLKGVSASEPDYKGARINHYFTKSFEHWKKKVKRGYNSAANSRKIEEFSIYDQNQIEDLIAFRYLAKTQEIFDSFKNLI</sequence>
<dbReference type="Pfam" id="PF01697">
    <property type="entry name" value="Glyco_transf_92"/>
    <property type="match status" value="1"/>
</dbReference>
<evidence type="ECO:0000256" key="2">
    <source>
        <dbReference type="ARBA" id="ARBA00022676"/>
    </source>
</evidence>
<dbReference type="InterPro" id="IPR029044">
    <property type="entry name" value="Nucleotide-diphossugar_trans"/>
</dbReference>
<dbReference type="Proteomes" id="UP000182373">
    <property type="component" value="Chromosome"/>
</dbReference>
<dbReference type="CDD" id="cd00761">
    <property type="entry name" value="Glyco_tranf_GTA_type"/>
    <property type="match status" value="1"/>
</dbReference>
<proteinExistence type="predicted"/>
<dbReference type="AlphaFoldDB" id="A0AAC9K7X9"/>
<keyword evidence="5" id="KW-1133">Transmembrane helix</keyword>
<evidence type="ECO:0000256" key="6">
    <source>
        <dbReference type="ARBA" id="ARBA00023136"/>
    </source>
</evidence>
<dbReference type="GO" id="GO:0016757">
    <property type="term" value="F:glycosyltransferase activity"/>
    <property type="evidence" value="ECO:0007669"/>
    <property type="project" value="UniProtKB-KW"/>
</dbReference>
<keyword evidence="6" id="KW-0472">Membrane</keyword>
<dbReference type="EMBL" id="CP018191">
    <property type="protein sequence ID" value="APH54805.1"/>
    <property type="molecule type" value="Genomic_DNA"/>
</dbReference>
<dbReference type="PANTHER" id="PTHR21461">
    <property type="entry name" value="GLYCOSYLTRANSFERASE FAMILY 92 PROTEIN"/>
    <property type="match status" value="1"/>
</dbReference>
<comment type="subcellular location">
    <subcellularLocation>
        <location evidence="1">Membrane</location>
        <topology evidence="1">Single-pass membrane protein</topology>
    </subcellularLocation>
</comment>
<dbReference type="GO" id="GO:0005737">
    <property type="term" value="C:cytoplasm"/>
    <property type="evidence" value="ECO:0007669"/>
    <property type="project" value="TreeGrafter"/>
</dbReference>
<evidence type="ECO:0000256" key="3">
    <source>
        <dbReference type="ARBA" id="ARBA00022679"/>
    </source>
</evidence>
<dbReference type="PANTHER" id="PTHR21461:SF69">
    <property type="entry name" value="GLYCOSYLTRANSFERASE FAMILY 92 PROTEIN"/>
    <property type="match status" value="1"/>
</dbReference>
<protein>
    <submittedName>
        <fullName evidence="7">Cytosolic protein</fullName>
    </submittedName>
</protein>
<organism evidence="7 8">
    <name type="scientific">Granulibacter bethesdensis</name>
    <dbReference type="NCBI Taxonomy" id="364410"/>
    <lineage>
        <taxon>Bacteria</taxon>
        <taxon>Pseudomonadati</taxon>
        <taxon>Pseudomonadota</taxon>
        <taxon>Alphaproteobacteria</taxon>
        <taxon>Acetobacterales</taxon>
        <taxon>Acetobacteraceae</taxon>
        <taxon>Granulibacter</taxon>
    </lineage>
</organism>
<accession>A0AAC9K7X9</accession>
<dbReference type="SUPFAM" id="SSF53448">
    <property type="entry name" value="Nucleotide-diphospho-sugar transferases"/>
    <property type="match status" value="1"/>
</dbReference>
<reference evidence="8" key="1">
    <citation type="submission" date="2016-11" db="EMBL/GenBank/DDBJ databases">
        <title>Comparative genomic and phenotypic analysis of Granulibacter bethesdensis clinical isolates from patients with chronic granulomatous disease.</title>
        <authorList>
            <person name="Zarember K.A."/>
            <person name="Porcella S.F."/>
            <person name="Chu J."/>
            <person name="Ding L."/>
            <person name="Dahlstrom E."/>
            <person name="Barbian K."/>
            <person name="Martens C."/>
            <person name="Sykora L."/>
            <person name="Kramer S."/>
            <person name="Pettinato A.M."/>
            <person name="Hong H."/>
            <person name="Wald G."/>
            <person name="Berg L.J."/>
            <person name="Rogge L.S."/>
            <person name="Greenberg D.E."/>
            <person name="Falcone E.L."/>
            <person name="Neves J.F."/>
            <person name="Simoes M.J."/>
            <person name="Casal M."/>
            <person name="Rodriguez-Lopez F.C."/>
            <person name="Zelazny A."/>
            <person name="Gallin J.I."/>
            <person name="Holland S.M."/>
        </authorList>
    </citation>
    <scope>NUCLEOTIDE SEQUENCE [LARGE SCALE GENOMIC DNA]</scope>
    <source>
        <strain evidence="8">NIH9.1</strain>
    </source>
</reference>
<dbReference type="GO" id="GO:0016020">
    <property type="term" value="C:membrane"/>
    <property type="evidence" value="ECO:0007669"/>
    <property type="project" value="UniProtKB-SubCell"/>
</dbReference>
<evidence type="ECO:0000256" key="5">
    <source>
        <dbReference type="ARBA" id="ARBA00022989"/>
    </source>
</evidence>
<keyword evidence="3" id="KW-0808">Transferase</keyword>
<name>A0AAC9K7X9_9PROT</name>
<evidence type="ECO:0000313" key="7">
    <source>
        <dbReference type="EMBL" id="APH54805.1"/>
    </source>
</evidence>
<evidence type="ECO:0000256" key="1">
    <source>
        <dbReference type="ARBA" id="ARBA00004167"/>
    </source>
</evidence>